<dbReference type="InterPro" id="IPR033116">
    <property type="entry name" value="TRYPSIN_SER"/>
</dbReference>
<reference evidence="4" key="1">
    <citation type="submission" date="2020-11" db="EMBL/GenBank/DDBJ databases">
        <title>Chlorella ohadii genome sequencing and assembly.</title>
        <authorList>
            <person name="Murik O."/>
            <person name="Treves H."/>
            <person name="Kedem I."/>
            <person name="Shotland Y."/>
            <person name="Kaplan A."/>
        </authorList>
    </citation>
    <scope>NUCLEOTIDE SEQUENCE</scope>
    <source>
        <strain evidence="4">1</strain>
    </source>
</reference>
<dbReference type="PANTHER" id="PTHR24256">
    <property type="entry name" value="TRYPTASE-RELATED"/>
    <property type="match status" value="1"/>
</dbReference>
<dbReference type="SUPFAM" id="SSF50494">
    <property type="entry name" value="Trypsin-like serine proteases"/>
    <property type="match status" value="1"/>
</dbReference>
<dbReference type="Proteomes" id="UP001205105">
    <property type="component" value="Unassembled WGS sequence"/>
</dbReference>
<dbReference type="Pfam" id="PF00089">
    <property type="entry name" value="Trypsin"/>
    <property type="match status" value="2"/>
</dbReference>
<feature type="signal peptide" evidence="2">
    <location>
        <begin position="1"/>
        <end position="20"/>
    </location>
</feature>
<dbReference type="InterPro" id="IPR001254">
    <property type="entry name" value="Trypsin_dom"/>
</dbReference>
<gene>
    <name evidence="4" type="ORF">COHA_008297</name>
</gene>
<dbReference type="EMBL" id="JADXDR010000141">
    <property type="protein sequence ID" value="KAI7837896.1"/>
    <property type="molecule type" value="Genomic_DNA"/>
</dbReference>
<dbReference type="GO" id="GO:0004252">
    <property type="term" value="F:serine-type endopeptidase activity"/>
    <property type="evidence" value="ECO:0007669"/>
    <property type="project" value="InterPro"/>
</dbReference>
<dbReference type="InterPro" id="IPR043504">
    <property type="entry name" value="Peptidase_S1_PA_chymotrypsin"/>
</dbReference>
<dbReference type="GO" id="GO:0006508">
    <property type="term" value="P:proteolysis"/>
    <property type="evidence" value="ECO:0007669"/>
    <property type="project" value="InterPro"/>
</dbReference>
<dbReference type="PROSITE" id="PS00135">
    <property type="entry name" value="TRYPSIN_SER"/>
    <property type="match status" value="1"/>
</dbReference>
<keyword evidence="2" id="KW-0732">Signal</keyword>
<dbReference type="CDD" id="cd00190">
    <property type="entry name" value="Tryp_SPc"/>
    <property type="match status" value="1"/>
</dbReference>
<evidence type="ECO:0000256" key="1">
    <source>
        <dbReference type="ARBA" id="ARBA00023157"/>
    </source>
</evidence>
<comment type="caution">
    <text evidence="4">The sequence shown here is derived from an EMBL/GenBank/DDBJ whole genome shotgun (WGS) entry which is preliminary data.</text>
</comment>
<keyword evidence="1" id="KW-1015">Disulfide bond</keyword>
<keyword evidence="5" id="KW-1185">Reference proteome</keyword>
<organism evidence="4 5">
    <name type="scientific">Chlorella ohadii</name>
    <dbReference type="NCBI Taxonomy" id="2649997"/>
    <lineage>
        <taxon>Eukaryota</taxon>
        <taxon>Viridiplantae</taxon>
        <taxon>Chlorophyta</taxon>
        <taxon>core chlorophytes</taxon>
        <taxon>Trebouxiophyceae</taxon>
        <taxon>Chlorellales</taxon>
        <taxon>Chlorellaceae</taxon>
        <taxon>Chlorella clade</taxon>
        <taxon>Chlorella</taxon>
    </lineage>
</organism>
<feature type="chain" id="PRO_5042026185" description="Peptidase S1 domain-containing protein" evidence="2">
    <location>
        <begin position="21"/>
        <end position="464"/>
    </location>
</feature>
<sequence length="464" mass="50778">MNLAWAVALMMVFVAASGQARLLLRNGTVAPAIVGGYTPAAGSRPWMVSLRDSITKKHFCGAAHCLSNVDNGKWLANSQLTARVVVGGYPQSMQAPADFVRNVIAVRRHIKFNMGFTQDRFDNDVALLLLDKPIPPARLKTIILPNPQPSVEAIFSEGSVFLSAGWGYNNTQETTKPDKLQEIQMVLLSPNNCKTYFDGIPWTNDITKKTYTIRYNWSKNNLFCMRDAGKGGRPRIAVSLFPAPEGAFSDGFVHGGICRGDSGGPVFKDYGGGRAEQWGIVSFLKFPCGQDFSGYTDVAAQRNWIDDGILLLTRTTFVATFDSGMRSYYGFHRRLVYSPSAYLQHGYWFTLLKTGGTKGAELLASTALTSNVTLVQGRSVVIGPGVSVSFPNGKFRSLPVYWGQTLTFIIEQATMTLTVTQPFKFGQYEPYLSLRVEIKNPVPTGLSGMLASTVPASSQYVAPP</sequence>
<dbReference type="InterPro" id="IPR051487">
    <property type="entry name" value="Ser/Thr_Proteases_Immune/Dev"/>
</dbReference>
<evidence type="ECO:0000256" key="2">
    <source>
        <dbReference type="SAM" id="SignalP"/>
    </source>
</evidence>
<dbReference type="InterPro" id="IPR009003">
    <property type="entry name" value="Peptidase_S1_PA"/>
</dbReference>
<feature type="domain" description="Peptidase S1" evidence="3">
    <location>
        <begin position="33"/>
        <end position="310"/>
    </location>
</feature>
<evidence type="ECO:0000259" key="3">
    <source>
        <dbReference type="PROSITE" id="PS50240"/>
    </source>
</evidence>
<accession>A0AAD5DJ43</accession>
<protein>
    <recommendedName>
        <fullName evidence="3">Peptidase S1 domain-containing protein</fullName>
    </recommendedName>
</protein>
<dbReference type="PROSITE" id="PS50240">
    <property type="entry name" value="TRYPSIN_DOM"/>
    <property type="match status" value="1"/>
</dbReference>
<proteinExistence type="predicted"/>
<dbReference type="AlphaFoldDB" id="A0AAD5DJ43"/>
<evidence type="ECO:0000313" key="5">
    <source>
        <dbReference type="Proteomes" id="UP001205105"/>
    </source>
</evidence>
<name>A0AAD5DJ43_9CHLO</name>
<dbReference type="SMART" id="SM00020">
    <property type="entry name" value="Tryp_SPc"/>
    <property type="match status" value="1"/>
</dbReference>
<evidence type="ECO:0000313" key="4">
    <source>
        <dbReference type="EMBL" id="KAI7837896.1"/>
    </source>
</evidence>
<dbReference type="Gene3D" id="2.40.10.10">
    <property type="entry name" value="Trypsin-like serine proteases"/>
    <property type="match status" value="1"/>
</dbReference>